<dbReference type="Proteomes" id="UP000053263">
    <property type="component" value="Unassembled WGS sequence"/>
</dbReference>
<evidence type="ECO:0000313" key="1">
    <source>
        <dbReference type="EMBL" id="KII82821.1"/>
    </source>
</evidence>
<dbReference type="OrthoDB" id="2752996at2759"/>
<gene>
    <name evidence="1" type="ORF">PLICRDRAFT_61651</name>
</gene>
<feature type="non-terminal residue" evidence="1">
    <location>
        <position position="264"/>
    </location>
</feature>
<sequence>NKDYLDVENATEWRVIAAKLKQRGNRTSFKWIKAHKDVIGSMKAKNKAIKGCRKTVTNVDYKIPKEFKVDGARLNTLSQSQAYRLVQRSKRIIAGGIRSQNTMAKIVTDIKEKFLTETSIDKVWTGLNGSHISKPIGDFLWKTIHKRVRCGPYFLNIPNWEDKALCMCGEIETVEHILLDCKENRNHRLWRHIKMLWEKSMESKWIQPDFSTIQGIGAVEWPTQLDEDHKTDFIKTKVYRVLVSEAIWAIWKDRNNRIFQEKRP</sequence>
<keyword evidence="2" id="KW-1185">Reference proteome</keyword>
<dbReference type="HOGENOM" id="CLU_044484_3_0_1"/>
<feature type="non-terminal residue" evidence="1">
    <location>
        <position position="1"/>
    </location>
</feature>
<proteinExistence type="predicted"/>
<evidence type="ECO:0000313" key="2">
    <source>
        <dbReference type="Proteomes" id="UP000053263"/>
    </source>
</evidence>
<reference evidence="1 2" key="1">
    <citation type="submission" date="2014-06" db="EMBL/GenBank/DDBJ databases">
        <title>Evolutionary Origins and Diversification of the Mycorrhizal Mutualists.</title>
        <authorList>
            <consortium name="DOE Joint Genome Institute"/>
            <consortium name="Mycorrhizal Genomics Consortium"/>
            <person name="Kohler A."/>
            <person name="Kuo A."/>
            <person name="Nagy L.G."/>
            <person name="Floudas D."/>
            <person name="Copeland A."/>
            <person name="Barry K.W."/>
            <person name="Cichocki N."/>
            <person name="Veneault-Fourrey C."/>
            <person name="LaButti K."/>
            <person name="Lindquist E.A."/>
            <person name="Lipzen A."/>
            <person name="Lundell T."/>
            <person name="Morin E."/>
            <person name="Murat C."/>
            <person name="Riley R."/>
            <person name="Ohm R."/>
            <person name="Sun H."/>
            <person name="Tunlid A."/>
            <person name="Henrissat B."/>
            <person name="Grigoriev I.V."/>
            <person name="Hibbett D.S."/>
            <person name="Martin F."/>
        </authorList>
    </citation>
    <scope>NUCLEOTIDE SEQUENCE [LARGE SCALE GENOMIC DNA]</scope>
    <source>
        <strain evidence="1 2">FD-325 SS-3</strain>
    </source>
</reference>
<dbReference type="EMBL" id="KN832628">
    <property type="protein sequence ID" value="KII82821.1"/>
    <property type="molecule type" value="Genomic_DNA"/>
</dbReference>
<evidence type="ECO:0008006" key="3">
    <source>
        <dbReference type="Google" id="ProtNLM"/>
    </source>
</evidence>
<accession>A0A0C9SJZ0</accession>
<organism evidence="1 2">
    <name type="scientific">Plicaturopsis crispa FD-325 SS-3</name>
    <dbReference type="NCBI Taxonomy" id="944288"/>
    <lineage>
        <taxon>Eukaryota</taxon>
        <taxon>Fungi</taxon>
        <taxon>Dikarya</taxon>
        <taxon>Basidiomycota</taxon>
        <taxon>Agaricomycotina</taxon>
        <taxon>Agaricomycetes</taxon>
        <taxon>Agaricomycetidae</taxon>
        <taxon>Amylocorticiales</taxon>
        <taxon>Amylocorticiaceae</taxon>
        <taxon>Plicatura</taxon>
        <taxon>Plicaturopsis crispa</taxon>
    </lineage>
</organism>
<dbReference type="AlphaFoldDB" id="A0A0C9SJZ0"/>
<name>A0A0C9SJZ0_PLICR</name>
<protein>
    <recommendedName>
        <fullName evidence="3">Reverse transcriptase zinc-binding domain-containing protein</fullName>
    </recommendedName>
</protein>